<reference evidence="2" key="1">
    <citation type="submission" date="2025-08" db="UniProtKB">
        <authorList>
            <consortium name="RefSeq"/>
        </authorList>
    </citation>
    <scope>IDENTIFICATION</scope>
    <source>
        <tissue evidence="2">Seedling</tissue>
    </source>
</reference>
<name>A0ABM4ACQ7_ZIZJJ</name>
<keyword evidence="1" id="KW-1185">Reference proteome</keyword>
<dbReference type="RefSeq" id="XP_060674510.1">
    <property type="nucleotide sequence ID" value="XM_060818527.1"/>
</dbReference>
<dbReference type="GeneID" id="107405529"/>
<organism evidence="1 2">
    <name type="scientific">Ziziphus jujuba</name>
    <name type="common">Chinese jujube</name>
    <name type="synonym">Ziziphus sativa</name>
    <dbReference type="NCBI Taxonomy" id="326968"/>
    <lineage>
        <taxon>Eukaryota</taxon>
        <taxon>Viridiplantae</taxon>
        <taxon>Streptophyta</taxon>
        <taxon>Embryophyta</taxon>
        <taxon>Tracheophyta</taxon>
        <taxon>Spermatophyta</taxon>
        <taxon>Magnoliopsida</taxon>
        <taxon>eudicotyledons</taxon>
        <taxon>Gunneridae</taxon>
        <taxon>Pentapetalae</taxon>
        <taxon>rosids</taxon>
        <taxon>fabids</taxon>
        <taxon>Rosales</taxon>
        <taxon>Rhamnaceae</taxon>
        <taxon>Paliureae</taxon>
        <taxon>Ziziphus</taxon>
    </lineage>
</organism>
<accession>A0ABM4ACQ7</accession>
<evidence type="ECO:0000313" key="2">
    <source>
        <dbReference type="RefSeq" id="XP_060674510.1"/>
    </source>
</evidence>
<evidence type="ECO:0000313" key="1">
    <source>
        <dbReference type="Proteomes" id="UP001652623"/>
    </source>
</evidence>
<sequence length="380" mass="41885">MAHIVFLKDKKLRELSDLIYGQEVENIQNIKFSSEAERVKYLSSCLSNYNSIKSLLNGGVALVTKYENDVVRGPIAAEILSYIETCLNSALQIVRNYTVRKDYLAKINAHVQSLMEELEIDNPAQVSQLTNRVQHYNKAVMEYTKMYQSTASQEFSRMLKNNGIKFQTLVDSYRAKLRIHGPFKNLTDEQKLQVYDAIIEASGRGKVLVEETLKAIAVPRNDDTNLHEENKLETKFEASSGNITMTKYALKTNNDAGKALLLFKAAYITWDIYTSDHTITTTTRHAVQEAAKLAGAPLVEIIQAAVETGLEGVEASVVFVTAVGLAVGLVGAFIIGEVAGLLFDLIFGSGGAELPLSTQGHVFHVAAMPNGKELALQIAH</sequence>
<dbReference type="Proteomes" id="UP001652623">
    <property type="component" value="Chromosome 6"/>
</dbReference>
<protein>
    <submittedName>
        <fullName evidence="2">Uncharacterized protein LOC107405529</fullName>
    </submittedName>
</protein>
<proteinExistence type="predicted"/>
<gene>
    <name evidence="2" type="primary">LOC107405529</name>
</gene>